<evidence type="ECO:0000313" key="4">
    <source>
        <dbReference type="Proteomes" id="UP001240236"/>
    </source>
</evidence>
<name>A0AAE4AW15_9ACTN</name>
<dbReference type="RefSeq" id="WP_307236146.1">
    <property type="nucleotide sequence ID" value="NZ_JAUSUZ010000001.1"/>
</dbReference>
<dbReference type="PANTHER" id="PTHR42760:SF133">
    <property type="entry name" value="3-OXOACYL-[ACYL-CARRIER-PROTEIN] REDUCTASE"/>
    <property type="match status" value="1"/>
</dbReference>
<dbReference type="InterPro" id="IPR002347">
    <property type="entry name" value="SDR_fam"/>
</dbReference>
<dbReference type="CDD" id="cd05233">
    <property type="entry name" value="SDR_c"/>
    <property type="match status" value="1"/>
</dbReference>
<comment type="caution">
    <text evidence="3">The sequence shown here is derived from an EMBL/GenBank/DDBJ whole genome shotgun (WGS) entry which is preliminary data.</text>
</comment>
<dbReference type="Pfam" id="PF13561">
    <property type="entry name" value="adh_short_C2"/>
    <property type="match status" value="1"/>
</dbReference>
<dbReference type="Proteomes" id="UP001240236">
    <property type="component" value="Unassembled WGS sequence"/>
</dbReference>
<dbReference type="InterPro" id="IPR036291">
    <property type="entry name" value="NAD(P)-bd_dom_sf"/>
</dbReference>
<organism evidence="3 4">
    <name type="scientific">Catenuloplanes indicus</name>
    <dbReference type="NCBI Taxonomy" id="137267"/>
    <lineage>
        <taxon>Bacteria</taxon>
        <taxon>Bacillati</taxon>
        <taxon>Actinomycetota</taxon>
        <taxon>Actinomycetes</taxon>
        <taxon>Micromonosporales</taxon>
        <taxon>Micromonosporaceae</taxon>
        <taxon>Catenuloplanes</taxon>
    </lineage>
</organism>
<evidence type="ECO:0000313" key="3">
    <source>
        <dbReference type="EMBL" id="MDQ0364607.1"/>
    </source>
</evidence>
<dbReference type="GO" id="GO:0016616">
    <property type="term" value="F:oxidoreductase activity, acting on the CH-OH group of donors, NAD or NADP as acceptor"/>
    <property type="evidence" value="ECO:0007669"/>
    <property type="project" value="TreeGrafter"/>
</dbReference>
<evidence type="ECO:0000256" key="1">
    <source>
        <dbReference type="ARBA" id="ARBA00006484"/>
    </source>
</evidence>
<dbReference type="FunFam" id="3.40.50.720:FF:000084">
    <property type="entry name" value="Short-chain dehydrogenase reductase"/>
    <property type="match status" value="1"/>
</dbReference>
<keyword evidence="4" id="KW-1185">Reference proteome</keyword>
<dbReference type="AlphaFoldDB" id="A0AAE4AW15"/>
<dbReference type="PRINTS" id="PR00080">
    <property type="entry name" value="SDRFAMILY"/>
</dbReference>
<reference evidence="3 4" key="1">
    <citation type="submission" date="2023-07" db="EMBL/GenBank/DDBJ databases">
        <title>Sequencing the genomes of 1000 actinobacteria strains.</title>
        <authorList>
            <person name="Klenk H.-P."/>
        </authorList>
    </citation>
    <scope>NUCLEOTIDE SEQUENCE [LARGE SCALE GENOMIC DNA]</scope>
    <source>
        <strain evidence="3 4">DSM 44709</strain>
    </source>
</reference>
<gene>
    <name evidence="3" type="ORF">J2S42_001276</name>
</gene>
<proteinExistence type="inferred from homology"/>
<dbReference type="PRINTS" id="PR00081">
    <property type="entry name" value="GDHRDH"/>
</dbReference>
<evidence type="ECO:0000256" key="2">
    <source>
        <dbReference type="ARBA" id="ARBA00023002"/>
    </source>
</evidence>
<accession>A0AAE4AW15</accession>
<dbReference type="Gene3D" id="3.40.50.720">
    <property type="entry name" value="NAD(P)-binding Rossmann-like Domain"/>
    <property type="match status" value="1"/>
</dbReference>
<protein>
    <submittedName>
        <fullName evidence="3">NAD(P)-dependent dehydrogenase (Short-subunit alcohol dehydrogenase family)</fullName>
    </submittedName>
</protein>
<comment type="similarity">
    <text evidence="1">Belongs to the short-chain dehydrogenases/reductases (SDR) family.</text>
</comment>
<dbReference type="PANTHER" id="PTHR42760">
    <property type="entry name" value="SHORT-CHAIN DEHYDROGENASES/REDUCTASES FAMILY MEMBER"/>
    <property type="match status" value="1"/>
</dbReference>
<dbReference type="EMBL" id="JAUSUZ010000001">
    <property type="protein sequence ID" value="MDQ0364607.1"/>
    <property type="molecule type" value="Genomic_DNA"/>
</dbReference>
<sequence length="267" mass="27136">MGATQMDLQLTGKRVLVTGASKGLGLGIVRAFAAEGAEVVAVARRSTPELDATGVRFVAADLTRPDGPRRAVEAALAVDPRLDVVVNNAGGGDLPTEAFGDLLEGDDDVWADSLALNLFAALRVLRAALPALTEARGAVVNISSNAARLAGGGPLPYAAAKAALNLTSRVLAERLAGSGVRINTVSPAGVRSYTQEGPDGYVARLAAHLGMDHAALLARLPAQGGMLTGRLAEPDEVARAVLLLASPAMPSAIGQNWSVDAGAVKAV</sequence>
<dbReference type="SUPFAM" id="SSF51735">
    <property type="entry name" value="NAD(P)-binding Rossmann-fold domains"/>
    <property type="match status" value="1"/>
</dbReference>
<keyword evidence="2" id="KW-0560">Oxidoreductase</keyword>